<dbReference type="Pfam" id="PF03473">
    <property type="entry name" value="MOSC"/>
    <property type="match status" value="1"/>
</dbReference>
<dbReference type="SUPFAM" id="SSF50800">
    <property type="entry name" value="PK beta-barrel domain-like"/>
    <property type="match status" value="1"/>
</dbReference>
<dbReference type="Proteomes" id="UP001142292">
    <property type="component" value="Unassembled WGS sequence"/>
</dbReference>
<gene>
    <name evidence="2" type="ORF">GCM10017579_03070</name>
</gene>
<dbReference type="SUPFAM" id="SSF141673">
    <property type="entry name" value="MOSC N-terminal domain-like"/>
    <property type="match status" value="1"/>
</dbReference>
<sequence>MGRMRLAGINVHPVKSTAIRPVEAAYVGRTGIVGDREWMVVDGADKLVTARELRSLFEIVAETPATGGRTGVDLTLSGPGADPLEVTAPDEDAPTVGVRFFRKQLTARAVGETADSWLRKVLGRDDLRLMWCAEPTRRAMNPDNFRPGEYAAFHDSSPVSLISDASVGQVDAWADDDVPAGRFRANLLVDGVSEPFAEDGWQEVAIGGARFRVAARIDRCVMTTIDAKTLESGKDPLRTLARHRRWDGKVWAAVHLAVVHPGEIAVGDGVIVS</sequence>
<evidence type="ECO:0000259" key="1">
    <source>
        <dbReference type="PROSITE" id="PS51340"/>
    </source>
</evidence>
<evidence type="ECO:0000313" key="2">
    <source>
        <dbReference type="EMBL" id="GLJ66271.1"/>
    </source>
</evidence>
<reference evidence="2" key="1">
    <citation type="journal article" date="2014" name="Int. J. Syst. Evol. Microbiol.">
        <title>Complete genome of a new Firmicutes species belonging to the dominant human colonic microbiota ('Ruminococcus bicirculans') reveals two chromosomes and a selective capacity to utilize plant glucans.</title>
        <authorList>
            <consortium name="NISC Comparative Sequencing Program"/>
            <person name="Wegmann U."/>
            <person name="Louis P."/>
            <person name="Goesmann A."/>
            <person name="Henrissat B."/>
            <person name="Duncan S.H."/>
            <person name="Flint H.J."/>
        </authorList>
    </citation>
    <scope>NUCLEOTIDE SEQUENCE</scope>
    <source>
        <strain evidence="2">VKM Ac-1246</strain>
    </source>
</reference>
<dbReference type="Pfam" id="PF03476">
    <property type="entry name" value="MOSC_N"/>
    <property type="match status" value="1"/>
</dbReference>
<dbReference type="PROSITE" id="PS51340">
    <property type="entry name" value="MOSC"/>
    <property type="match status" value="1"/>
</dbReference>
<comment type="caution">
    <text evidence="2">The sequence shown here is derived from an EMBL/GenBank/DDBJ whole genome shotgun (WGS) entry which is preliminary data.</text>
</comment>
<dbReference type="PANTHER" id="PTHR14237:SF19">
    <property type="entry name" value="MITOCHONDRIAL AMIDOXIME REDUCING COMPONENT 1"/>
    <property type="match status" value="1"/>
</dbReference>
<feature type="domain" description="MOSC" evidence="1">
    <location>
        <begin position="107"/>
        <end position="273"/>
    </location>
</feature>
<dbReference type="InterPro" id="IPR005303">
    <property type="entry name" value="MOCOS_middle"/>
</dbReference>
<keyword evidence="3" id="KW-1185">Reference proteome</keyword>
<dbReference type="EMBL" id="BSEL01000001">
    <property type="protein sequence ID" value="GLJ66271.1"/>
    <property type="molecule type" value="Genomic_DNA"/>
</dbReference>
<reference evidence="2" key="2">
    <citation type="submission" date="2023-01" db="EMBL/GenBank/DDBJ databases">
        <authorList>
            <person name="Sun Q."/>
            <person name="Evtushenko L."/>
        </authorList>
    </citation>
    <scope>NUCLEOTIDE SEQUENCE</scope>
    <source>
        <strain evidence="2">VKM Ac-1246</strain>
    </source>
</reference>
<dbReference type="InterPro" id="IPR011037">
    <property type="entry name" value="Pyrv_Knase-like_insert_dom_sf"/>
</dbReference>
<protein>
    <recommendedName>
        <fullName evidence="1">MOSC domain-containing protein</fullName>
    </recommendedName>
</protein>
<name>A0ABQ5SST9_9ACTN</name>
<proteinExistence type="predicted"/>
<dbReference type="PANTHER" id="PTHR14237">
    <property type="entry name" value="MOLYBDOPTERIN COFACTOR SULFURASE MOSC"/>
    <property type="match status" value="1"/>
</dbReference>
<accession>A0ABQ5SST9</accession>
<organism evidence="2 3">
    <name type="scientific">Nocardioides luteus</name>
    <dbReference type="NCBI Taxonomy" id="1844"/>
    <lineage>
        <taxon>Bacteria</taxon>
        <taxon>Bacillati</taxon>
        <taxon>Actinomycetota</taxon>
        <taxon>Actinomycetes</taxon>
        <taxon>Propionibacteriales</taxon>
        <taxon>Nocardioidaceae</taxon>
        <taxon>Nocardioides</taxon>
    </lineage>
</organism>
<evidence type="ECO:0000313" key="3">
    <source>
        <dbReference type="Proteomes" id="UP001142292"/>
    </source>
</evidence>
<dbReference type="InterPro" id="IPR005302">
    <property type="entry name" value="MoCF_Sase_C"/>
</dbReference>